<dbReference type="GO" id="GO:0006508">
    <property type="term" value="P:proteolysis"/>
    <property type="evidence" value="ECO:0007669"/>
    <property type="project" value="UniProtKB-KW"/>
</dbReference>
<keyword evidence="2" id="KW-0645">Protease</keyword>
<dbReference type="PANTHER" id="PTHR11010">
    <property type="entry name" value="PROTEASE S28 PRO-X CARBOXYPEPTIDASE-RELATED"/>
    <property type="match status" value="1"/>
</dbReference>
<keyword evidence="5" id="KW-0325">Glycoprotein</keyword>
<evidence type="ECO:0000313" key="6">
    <source>
        <dbReference type="Proteomes" id="UP000095282"/>
    </source>
</evidence>
<dbReference type="Gene3D" id="3.40.50.1820">
    <property type="entry name" value="alpha/beta hydrolase"/>
    <property type="match status" value="1"/>
</dbReference>
<reference evidence="7" key="1">
    <citation type="submission" date="2016-11" db="UniProtKB">
        <authorList>
            <consortium name="WormBaseParasite"/>
        </authorList>
    </citation>
    <scope>IDENTIFICATION</scope>
</reference>
<dbReference type="Proteomes" id="UP000095282">
    <property type="component" value="Unplaced"/>
</dbReference>
<comment type="similarity">
    <text evidence="1">Belongs to the peptidase S28 family.</text>
</comment>
<dbReference type="STRING" id="1561998.A0A1I7SZU1"/>
<dbReference type="AlphaFoldDB" id="A0A1I7SZU1"/>
<dbReference type="Pfam" id="PF05577">
    <property type="entry name" value="Peptidase_S28"/>
    <property type="match status" value="1"/>
</dbReference>
<keyword evidence="4" id="KW-0378">Hydrolase</keyword>
<dbReference type="GO" id="GO:0070008">
    <property type="term" value="F:serine-type exopeptidase activity"/>
    <property type="evidence" value="ECO:0007669"/>
    <property type="project" value="InterPro"/>
</dbReference>
<evidence type="ECO:0000256" key="3">
    <source>
        <dbReference type="ARBA" id="ARBA00022729"/>
    </source>
</evidence>
<proteinExistence type="inferred from homology"/>
<dbReference type="PANTHER" id="PTHR11010:SF101">
    <property type="entry name" value="SERINE PROTEASE F56F10.1-RELATED"/>
    <property type="match status" value="1"/>
</dbReference>
<evidence type="ECO:0000256" key="4">
    <source>
        <dbReference type="ARBA" id="ARBA00022801"/>
    </source>
</evidence>
<keyword evidence="3" id="KW-0732">Signal</keyword>
<accession>A0A1I7SZU1</accession>
<evidence type="ECO:0000256" key="5">
    <source>
        <dbReference type="ARBA" id="ARBA00023180"/>
    </source>
</evidence>
<evidence type="ECO:0000313" key="7">
    <source>
        <dbReference type="WBParaSite" id="Csp11.Scaffold412.g1085.t1"/>
    </source>
</evidence>
<evidence type="ECO:0000256" key="2">
    <source>
        <dbReference type="ARBA" id="ARBA00022670"/>
    </source>
</evidence>
<dbReference type="eggNOG" id="KOG2182">
    <property type="taxonomic scope" value="Eukaryota"/>
</dbReference>
<organism evidence="6 7">
    <name type="scientific">Caenorhabditis tropicalis</name>
    <dbReference type="NCBI Taxonomy" id="1561998"/>
    <lineage>
        <taxon>Eukaryota</taxon>
        <taxon>Metazoa</taxon>
        <taxon>Ecdysozoa</taxon>
        <taxon>Nematoda</taxon>
        <taxon>Chromadorea</taxon>
        <taxon>Rhabditida</taxon>
        <taxon>Rhabditina</taxon>
        <taxon>Rhabditomorpha</taxon>
        <taxon>Rhabditoidea</taxon>
        <taxon>Rhabditidae</taxon>
        <taxon>Peloderinae</taxon>
        <taxon>Caenorhabditis</taxon>
    </lineage>
</organism>
<dbReference type="GO" id="GO:0008239">
    <property type="term" value="F:dipeptidyl-peptidase activity"/>
    <property type="evidence" value="ECO:0007669"/>
    <property type="project" value="TreeGrafter"/>
</dbReference>
<keyword evidence="6" id="KW-1185">Reference proteome</keyword>
<sequence>MEPAGPDLSVMPNSYWDVIQQIGSGDLKVLGEDGAAARGWMWLCCNEIGFLQTTNQGNNVFGTGVTLNLFIDMCTDMFGPTMKIKQIMAGNKLSQNYYGGADFYNATNVVLPNGSLDPWHALGTYNTVESQAQRPYLINGTAHCSDMYESYDGEPASLPAARAFIKQSVREFIRYDPNVDGPHGAASCYSLFSIMALLLFLLN</sequence>
<evidence type="ECO:0000256" key="1">
    <source>
        <dbReference type="ARBA" id="ARBA00011079"/>
    </source>
</evidence>
<name>A0A1I7SZU1_9PELO</name>
<dbReference type="WBParaSite" id="Csp11.Scaffold412.g1085.t1">
    <property type="protein sequence ID" value="Csp11.Scaffold412.g1085.t1"/>
    <property type="gene ID" value="Csp11.Scaffold412.g1085"/>
</dbReference>
<protein>
    <submittedName>
        <fullName evidence="7">Serine carboxypeptidase</fullName>
    </submittedName>
</protein>
<dbReference type="InterPro" id="IPR029058">
    <property type="entry name" value="AB_hydrolase_fold"/>
</dbReference>
<dbReference type="InterPro" id="IPR008758">
    <property type="entry name" value="Peptidase_S28"/>
</dbReference>